<dbReference type="NCBIfam" id="TIGR00762">
    <property type="entry name" value="DegV"/>
    <property type="match status" value="1"/>
</dbReference>
<dbReference type="STRING" id="1276220.STAIW_v1c09800"/>
<keyword evidence="3" id="KW-1185">Reference proteome</keyword>
<dbReference type="PANTHER" id="PTHR33434:SF2">
    <property type="entry name" value="FATTY ACID-BINDING PROTEIN TM_1468"/>
    <property type="match status" value="1"/>
</dbReference>
<sequence length="276" mass="31278">MKIAILIDSSAGIKNINEYKDLFLVPLMITKENGEQIADDQNLLEDEFYELNNLQVLKTSQTITGNMLEKWDNLLKEYDQVVCLLISKGLSGQYNTFKMFSKEEEYNQKVFVIDTNGVSIIIKRQIEIVNKLIEQNKNGQEILDIMEEKYNNFKGYIIPKSLNQLVRGGRISKAAAGLAKILKITPILKYDGTIDKQGKTRTFKKAVEEAISLLRSSSNLEIIDVAYSKSSDEIINLVKEIIEKSGLKIGLFEKIPNVVTCHTGEETFAFLPMIDI</sequence>
<dbReference type="Pfam" id="PF02645">
    <property type="entry name" value="DegV"/>
    <property type="match status" value="1"/>
</dbReference>
<dbReference type="GO" id="GO:0008289">
    <property type="term" value="F:lipid binding"/>
    <property type="evidence" value="ECO:0007669"/>
    <property type="project" value="UniProtKB-KW"/>
</dbReference>
<protein>
    <submittedName>
        <fullName evidence="2">DegV family protein</fullName>
    </submittedName>
</protein>
<dbReference type="SUPFAM" id="SSF82549">
    <property type="entry name" value="DAK1/DegV-like"/>
    <property type="match status" value="1"/>
</dbReference>
<reference evidence="2 3" key="1">
    <citation type="journal article" date="2013" name="Genome Biol. Evol.">
        <title>Comparison of metabolic capacities and inference of gene content evolution in mosquito-associated Spiroplasma diminutum and S. taiwanense.</title>
        <authorList>
            <person name="Lo W.S."/>
            <person name="Ku C."/>
            <person name="Chen L.L."/>
            <person name="Chang T.H."/>
            <person name="Kuo C.H."/>
        </authorList>
    </citation>
    <scope>NUCLEOTIDE SEQUENCE [LARGE SCALE GENOMIC DNA]</scope>
    <source>
        <strain evidence="2">CT-1</strain>
    </source>
</reference>
<dbReference type="RefSeq" id="WP_020834705.1">
    <property type="nucleotide sequence ID" value="NC_021846.1"/>
</dbReference>
<evidence type="ECO:0000256" key="1">
    <source>
        <dbReference type="ARBA" id="ARBA00023121"/>
    </source>
</evidence>
<dbReference type="Gene3D" id="3.30.1180.10">
    <property type="match status" value="1"/>
</dbReference>
<dbReference type="PATRIC" id="fig|1276220.3.peg.999"/>
<accession>S5LYA3</accession>
<dbReference type="OrthoDB" id="388177at2"/>
<evidence type="ECO:0000313" key="2">
    <source>
        <dbReference type="EMBL" id="AGR41566.1"/>
    </source>
</evidence>
<dbReference type="AlphaFoldDB" id="S5LYA3"/>
<dbReference type="PANTHER" id="PTHR33434">
    <property type="entry name" value="DEGV DOMAIN-CONTAINING PROTEIN DR_1986-RELATED"/>
    <property type="match status" value="1"/>
</dbReference>
<proteinExistence type="predicted"/>
<gene>
    <name evidence="2" type="primary">degV</name>
    <name evidence="2" type="ORF">STAIW_v1c09800</name>
</gene>
<dbReference type="InterPro" id="IPR050270">
    <property type="entry name" value="DegV_domain_contain"/>
</dbReference>
<dbReference type="KEGG" id="stai:STAIW_v1c09800"/>
<dbReference type="eggNOG" id="COG1307">
    <property type="taxonomic scope" value="Bacteria"/>
</dbReference>
<dbReference type="Gene3D" id="3.40.50.10170">
    <property type="match status" value="1"/>
</dbReference>
<organism evidence="2 3">
    <name type="scientific">Spiroplasma taiwanense CT-1</name>
    <dbReference type="NCBI Taxonomy" id="1276220"/>
    <lineage>
        <taxon>Bacteria</taxon>
        <taxon>Bacillati</taxon>
        <taxon>Mycoplasmatota</taxon>
        <taxon>Mollicutes</taxon>
        <taxon>Entomoplasmatales</taxon>
        <taxon>Spiroplasmataceae</taxon>
        <taxon>Spiroplasma</taxon>
    </lineage>
</organism>
<evidence type="ECO:0000313" key="3">
    <source>
        <dbReference type="Proteomes" id="UP000014984"/>
    </source>
</evidence>
<keyword evidence="1" id="KW-0446">Lipid-binding</keyword>
<dbReference type="HOGENOM" id="CLU_048251_3_0_14"/>
<dbReference type="EMBL" id="CP005074">
    <property type="protein sequence ID" value="AGR41566.1"/>
    <property type="molecule type" value="Genomic_DNA"/>
</dbReference>
<dbReference type="InterPro" id="IPR003797">
    <property type="entry name" value="DegV"/>
</dbReference>
<name>S5LYA3_9MOLU</name>
<dbReference type="InterPro" id="IPR043168">
    <property type="entry name" value="DegV_C"/>
</dbReference>
<dbReference type="PROSITE" id="PS51482">
    <property type="entry name" value="DEGV"/>
    <property type="match status" value="1"/>
</dbReference>
<dbReference type="Proteomes" id="UP000014984">
    <property type="component" value="Chromosome"/>
</dbReference>